<proteinExistence type="predicted"/>
<dbReference type="RefSeq" id="WP_099910929.1">
    <property type="nucleotide sequence ID" value="NZ_AWWI01000066.1"/>
</dbReference>
<dbReference type="Proteomes" id="UP000231259">
    <property type="component" value="Unassembled WGS sequence"/>
</dbReference>
<gene>
    <name evidence="1" type="ORF">P775_10810</name>
</gene>
<dbReference type="AlphaFoldDB" id="A0A2G8RFH8"/>
<comment type="caution">
    <text evidence="1">The sequence shown here is derived from an EMBL/GenBank/DDBJ whole genome shotgun (WGS) entry which is preliminary data.</text>
</comment>
<accession>A0A2G8RFH8</accession>
<name>A0A2G8RFH8_9RHOB</name>
<dbReference type="EMBL" id="AWWI01000066">
    <property type="protein sequence ID" value="PIL20151.1"/>
    <property type="molecule type" value="Genomic_DNA"/>
</dbReference>
<evidence type="ECO:0000313" key="2">
    <source>
        <dbReference type="Proteomes" id="UP000231259"/>
    </source>
</evidence>
<reference evidence="1 2" key="1">
    <citation type="submission" date="2013-09" db="EMBL/GenBank/DDBJ databases">
        <title>Genome sequencing of Phaeobacter antarcticus sp. nov. SM1211.</title>
        <authorList>
            <person name="Zhang X.-Y."/>
            <person name="Liu C."/>
            <person name="Chen X.-L."/>
            <person name="Xie B.-B."/>
            <person name="Qin Q.-L."/>
            <person name="Rong J.-C."/>
            <person name="Zhang Y.-Z."/>
        </authorList>
    </citation>
    <scope>NUCLEOTIDE SEQUENCE [LARGE SCALE GENOMIC DNA]</scope>
    <source>
        <strain evidence="1 2">SM1211</strain>
    </source>
</reference>
<keyword evidence="2" id="KW-1185">Reference proteome</keyword>
<organism evidence="1 2">
    <name type="scientific">Puniceibacterium antarcticum</name>
    <dbReference type="NCBI Taxonomy" id="1206336"/>
    <lineage>
        <taxon>Bacteria</taxon>
        <taxon>Pseudomonadati</taxon>
        <taxon>Pseudomonadota</taxon>
        <taxon>Alphaproteobacteria</taxon>
        <taxon>Rhodobacterales</taxon>
        <taxon>Paracoccaceae</taxon>
        <taxon>Puniceibacterium</taxon>
    </lineage>
</organism>
<sequence>MKSITLDLQTLATRAARARGFEKPQAETFGRAAVRHVAEGRNCEALLSALRDPDDSPILRLPLMLRDLLAACAVLDGTVEMTLNQKDADLAKSYAQLLPVHLDEFEVVHRADLRRLRIVADTTRPASAEMPQVSAPDALIESLRRMATRSM</sequence>
<protein>
    <submittedName>
        <fullName evidence="1">Uncharacterized protein</fullName>
    </submittedName>
</protein>
<evidence type="ECO:0000313" key="1">
    <source>
        <dbReference type="EMBL" id="PIL20151.1"/>
    </source>
</evidence>
<dbReference type="OrthoDB" id="8420038at2"/>